<dbReference type="SUPFAM" id="SSF51445">
    <property type="entry name" value="(Trans)glycosidases"/>
    <property type="match status" value="1"/>
</dbReference>
<sequence length="756" mass="84872">MIGNFLKSGAWICWVLFGVTACYGEKLISGWDFDPDPDPFDESSLLDLRYLNEDQAGETGWVNLDGQGGFQLGNGEPVRFWAVNTGVLRRVPYRQRKGLGWRDPEDIDRHARWLAKRGVNMVRLHAFIEPSDPASDDLDSPNREEIEWIWRTVAAMKKAGIYTTVSPYWAHHMKSEDAAWGTDWEGRHGGLLFFDETMQASYKQWLRVLFKTPSEELGGKTLAEEPALAIFQIQNEDSFLWWTGTDFADGPRARLEKKFFQWTQRKYGDVRTAIEAWGEDPRGELPAASERIPLAKTFELTRSGKSSQTQSKRLEDQTQFYVETMVSFNLELARFLREELGCPVLVNSGNWKTADVVYLEDLERYSNSHTDVVAVNRYFSGLHQGDKRGWAIEAGDRFTSPSVLKEHSLSLPLALKQVEGKPMIITESAWVQPMDTSLESPLLVSAYSSLTGVDIYYWFNVMTEGFEPPRSANGFDLSTQAKWVTMVPEVSGQWSAAALIYRKGFLDTGKPVVQEHRSLKGMWQRLSPVIAESSSYDPNRDSGNLAPNSSLAKGIDPWAFFVGPVSLRFDSSEKWTRVLEGLDTYIDKSEDGVVVTSVTGQLKLDTVNERFSFDSPQAQGVIHYRTGKTKLSSVSFENAGPPVSASVVALDGRAIEHSKEVLLQVATQSRPSGWTEVDVRFEVDGKETEGKEILNIGSAPWRVETADLRISLNNTSLSLCYVLDANGMVVDEIPLERRNGMVSVSFPPGTLYVVLK</sequence>
<dbReference type="AlphaFoldDB" id="A0A7X1EAS6"/>
<keyword evidence="2" id="KW-1185">Reference proteome</keyword>
<dbReference type="RefSeq" id="WP_185660935.1">
    <property type="nucleotide sequence ID" value="NZ_CAWPOO010000012.1"/>
</dbReference>
<gene>
    <name evidence="1" type="ORF">H5P27_13545</name>
</gene>
<reference evidence="1 2" key="1">
    <citation type="submission" date="2020-07" db="EMBL/GenBank/DDBJ databases">
        <authorList>
            <person name="Feng X."/>
        </authorList>
    </citation>
    <scope>NUCLEOTIDE SEQUENCE [LARGE SCALE GENOMIC DNA]</scope>
    <source>
        <strain evidence="1 2">JCM23202</strain>
    </source>
</reference>
<accession>A0A7X1EAS6</accession>
<dbReference type="PROSITE" id="PS51257">
    <property type="entry name" value="PROKAR_LIPOPROTEIN"/>
    <property type="match status" value="1"/>
</dbReference>
<dbReference type="Gene3D" id="3.20.20.80">
    <property type="entry name" value="Glycosidases"/>
    <property type="match status" value="1"/>
</dbReference>
<organism evidence="1 2">
    <name type="scientific">Pelagicoccus albus</name>
    <dbReference type="NCBI Taxonomy" id="415222"/>
    <lineage>
        <taxon>Bacteria</taxon>
        <taxon>Pseudomonadati</taxon>
        <taxon>Verrucomicrobiota</taxon>
        <taxon>Opitutia</taxon>
        <taxon>Puniceicoccales</taxon>
        <taxon>Pelagicoccaceae</taxon>
        <taxon>Pelagicoccus</taxon>
    </lineage>
</organism>
<evidence type="ECO:0000313" key="1">
    <source>
        <dbReference type="EMBL" id="MBC2607072.1"/>
    </source>
</evidence>
<name>A0A7X1EAS6_9BACT</name>
<evidence type="ECO:0000313" key="2">
    <source>
        <dbReference type="Proteomes" id="UP000526501"/>
    </source>
</evidence>
<dbReference type="InterPro" id="IPR017853">
    <property type="entry name" value="GH"/>
</dbReference>
<protein>
    <submittedName>
        <fullName evidence="1">Beta-galactosidase</fullName>
    </submittedName>
</protein>
<dbReference type="EMBL" id="JACHVC010000012">
    <property type="protein sequence ID" value="MBC2607072.1"/>
    <property type="molecule type" value="Genomic_DNA"/>
</dbReference>
<proteinExistence type="predicted"/>
<comment type="caution">
    <text evidence="1">The sequence shown here is derived from an EMBL/GenBank/DDBJ whole genome shotgun (WGS) entry which is preliminary data.</text>
</comment>
<dbReference type="Proteomes" id="UP000526501">
    <property type="component" value="Unassembled WGS sequence"/>
</dbReference>